<comment type="caution">
    <text evidence="5">Lacks conserved residue(s) required for the propagation of feature annotation.</text>
</comment>
<feature type="domain" description="Sushi" evidence="7">
    <location>
        <begin position="77"/>
        <end position="133"/>
    </location>
</feature>
<reference evidence="8 9" key="1">
    <citation type="submission" date="2021-06" db="EMBL/GenBank/DDBJ databases">
        <title>Chromosome-level genome assembly of the red-tail catfish (Hemibagrus wyckioides).</title>
        <authorList>
            <person name="Shao F."/>
        </authorList>
    </citation>
    <scope>NUCLEOTIDE SEQUENCE [LARGE SCALE GENOMIC DNA]</scope>
    <source>
        <strain evidence="8">EC202008001</strain>
        <tissue evidence="8">Blood</tissue>
    </source>
</reference>
<dbReference type="Pfam" id="PF00084">
    <property type="entry name" value="Sushi"/>
    <property type="match status" value="2"/>
</dbReference>
<dbReference type="PROSITE" id="PS50923">
    <property type="entry name" value="SUSHI"/>
    <property type="match status" value="3"/>
</dbReference>
<dbReference type="Proteomes" id="UP000824219">
    <property type="component" value="Linkage Group LG07"/>
</dbReference>
<dbReference type="OrthoDB" id="9984531at2759"/>
<name>A0A9D3SNI1_9TELE</name>
<organism evidence="8 9">
    <name type="scientific">Hemibagrus wyckioides</name>
    <dbReference type="NCBI Taxonomy" id="337641"/>
    <lineage>
        <taxon>Eukaryota</taxon>
        <taxon>Metazoa</taxon>
        <taxon>Chordata</taxon>
        <taxon>Craniata</taxon>
        <taxon>Vertebrata</taxon>
        <taxon>Euteleostomi</taxon>
        <taxon>Actinopterygii</taxon>
        <taxon>Neopterygii</taxon>
        <taxon>Teleostei</taxon>
        <taxon>Ostariophysi</taxon>
        <taxon>Siluriformes</taxon>
        <taxon>Bagridae</taxon>
        <taxon>Hemibagrus</taxon>
    </lineage>
</organism>
<comment type="subcellular location">
    <subcellularLocation>
        <location evidence="1">Virion</location>
    </subcellularLocation>
</comment>
<sequence>MKIIILVFLVFSCLAVRGINSCLFPSVPNAQPRSDLKDSYSSGETVRFECNQGYGFEGTHYAVCDNGTWRLPVCKDATCTAPHVENAKPEKELETSYAGGDTVKFVCDSNYELEGTYYALCDDGTWSLPVCKVRDCRTQPLIENGDVTELPSGTELRVQCKVLYKRAGPEIVRCVSGEWTDLPVCKPPCKLDKSRIHAYHREEYLMEGERRHFYCPSANYYTLTVQCIHGQATYSDSACLSA</sequence>
<protein>
    <recommendedName>
        <fullName evidence="7">Sushi domain-containing protein</fullName>
    </recommendedName>
</protein>
<dbReference type="Gene3D" id="2.10.70.10">
    <property type="entry name" value="Complement Module, domain 1"/>
    <property type="match status" value="3"/>
</dbReference>
<evidence type="ECO:0000256" key="1">
    <source>
        <dbReference type="ARBA" id="ARBA00004328"/>
    </source>
</evidence>
<evidence type="ECO:0000256" key="2">
    <source>
        <dbReference type="ARBA" id="ARBA00022659"/>
    </source>
</evidence>
<evidence type="ECO:0000256" key="3">
    <source>
        <dbReference type="ARBA" id="ARBA00022729"/>
    </source>
</evidence>
<feature type="domain" description="Sushi" evidence="7">
    <location>
        <begin position="134"/>
        <end position="187"/>
    </location>
</feature>
<dbReference type="AlphaFoldDB" id="A0A9D3SNI1"/>
<dbReference type="InterPro" id="IPR000436">
    <property type="entry name" value="Sushi_SCR_CCP_dom"/>
</dbReference>
<dbReference type="PANTHER" id="PTHR45785:SF2">
    <property type="entry name" value="COMPLEMENT FACTOR H-RELATED"/>
    <property type="match status" value="1"/>
</dbReference>
<dbReference type="EMBL" id="JAHKSW010000007">
    <property type="protein sequence ID" value="KAG7329780.1"/>
    <property type="molecule type" value="Genomic_DNA"/>
</dbReference>
<feature type="signal peptide" evidence="6">
    <location>
        <begin position="1"/>
        <end position="18"/>
    </location>
</feature>
<evidence type="ECO:0000313" key="9">
    <source>
        <dbReference type="Proteomes" id="UP000824219"/>
    </source>
</evidence>
<evidence type="ECO:0000313" key="8">
    <source>
        <dbReference type="EMBL" id="KAG7329780.1"/>
    </source>
</evidence>
<feature type="domain" description="Sushi" evidence="7">
    <location>
        <begin position="20"/>
        <end position="76"/>
    </location>
</feature>
<keyword evidence="9" id="KW-1185">Reference proteome</keyword>
<keyword evidence="4" id="KW-1015">Disulfide bond</keyword>
<dbReference type="PANTHER" id="PTHR45785">
    <property type="entry name" value="COMPLEMENT FACTOR H-RELATED"/>
    <property type="match status" value="1"/>
</dbReference>
<dbReference type="InterPro" id="IPR035976">
    <property type="entry name" value="Sushi/SCR/CCP_sf"/>
</dbReference>
<proteinExistence type="predicted"/>
<keyword evidence="3 6" id="KW-0732">Signal</keyword>
<evidence type="ECO:0000256" key="6">
    <source>
        <dbReference type="SAM" id="SignalP"/>
    </source>
</evidence>
<evidence type="ECO:0000259" key="7">
    <source>
        <dbReference type="PROSITE" id="PS50923"/>
    </source>
</evidence>
<dbReference type="SMART" id="SM00032">
    <property type="entry name" value="CCP"/>
    <property type="match status" value="3"/>
</dbReference>
<comment type="caution">
    <text evidence="8">The sequence shown here is derived from an EMBL/GenBank/DDBJ whole genome shotgun (WGS) entry which is preliminary data.</text>
</comment>
<dbReference type="InterPro" id="IPR051503">
    <property type="entry name" value="ComplSys_Reg/VirEntry_Med"/>
</dbReference>
<gene>
    <name evidence="8" type="ORF">KOW79_006002</name>
</gene>
<keyword evidence="2 5" id="KW-0768">Sushi</keyword>
<feature type="chain" id="PRO_5039307790" description="Sushi domain-containing protein" evidence="6">
    <location>
        <begin position="19"/>
        <end position="242"/>
    </location>
</feature>
<evidence type="ECO:0000256" key="5">
    <source>
        <dbReference type="PROSITE-ProRule" id="PRU00302"/>
    </source>
</evidence>
<dbReference type="CDD" id="cd00033">
    <property type="entry name" value="CCP"/>
    <property type="match status" value="3"/>
</dbReference>
<dbReference type="SUPFAM" id="SSF57535">
    <property type="entry name" value="Complement control module/SCR domain"/>
    <property type="match status" value="3"/>
</dbReference>
<evidence type="ECO:0000256" key="4">
    <source>
        <dbReference type="ARBA" id="ARBA00023157"/>
    </source>
</evidence>
<accession>A0A9D3SNI1</accession>